<dbReference type="Proteomes" id="UP000681722">
    <property type="component" value="Unassembled WGS sequence"/>
</dbReference>
<accession>A0A815WN12</accession>
<dbReference type="Proteomes" id="UP000663829">
    <property type="component" value="Unassembled WGS sequence"/>
</dbReference>
<proteinExistence type="predicted"/>
<protein>
    <recommendedName>
        <fullName evidence="1">ABC transporter domain-containing protein</fullName>
    </recommendedName>
</protein>
<dbReference type="OrthoDB" id="6505466at2759"/>
<evidence type="ECO:0000313" key="4">
    <source>
        <dbReference type="Proteomes" id="UP000663829"/>
    </source>
</evidence>
<dbReference type="GO" id="GO:0005319">
    <property type="term" value="F:lipid transporter activity"/>
    <property type="evidence" value="ECO:0007669"/>
    <property type="project" value="TreeGrafter"/>
</dbReference>
<feature type="non-terminal residue" evidence="2">
    <location>
        <position position="199"/>
    </location>
</feature>
<dbReference type="PANTHER" id="PTHR19229">
    <property type="entry name" value="ATP-BINDING CASSETTE TRANSPORTER SUBFAMILY A ABCA"/>
    <property type="match status" value="1"/>
</dbReference>
<evidence type="ECO:0000313" key="3">
    <source>
        <dbReference type="EMBL" id="CAF4410856.1"/>
    </source>
</evidence>
<dbReference type="PANTHER" id="PTHR19229:SF250">
    <property type="entry name" value="ABC TRANSPORTER DOMAIN-CONTAINING PROTEIN-RELATED"/>
    <property type="match status" value="1"/>
</dbReference>
<sequence>MLRPSEYFEFLSMKMCTGKARKNLPDDVKRERNIIHAVETNNVGTNPVEKGITNLSSMVIIVKDLIQQFKKRKSKSSYRSLYTAVDHLNFGVTNQSCFGLLGTNGAGKTTTFRMLVGELLPTSGEILISNKNIVKKKNRVQVGYCPQFDWLVQNINVKETLSLFARLHGLHERNIPDLCTNTVQLFGLDGYEKREVQKL</sequence>
<dbReference type="EMBL" id="CAJNOQ010026971">
    <property type="protein sequence ID" value="CAF1549864.1"/>
    <property type="molecule type" value="Genomic_DNA"/>
</dbReference>
<gene>
    <name evidence="2" type="ORF">GPM918_LOCUS39139</name>
    <name evidence="3" type="ORF">SRO942_LOCUS39997</name>
</gene>
<evidence type="ECO:0000259" key="1">
    <source>
        <dbReference type="Pfam" id="PF00005"/>
    </source>
</evidence>
<name>A0A815WN12_9BILA</name>
<dbReference type="GO" id="GO:0005524">
    <property type="term" value="F:ATP binding"/>
    <property type="evidence" value="ECO:0007669"/>
    <property type="project" value="InterPro"/>
</dbReference>
<reference evidence="2" key="1">
    <citation type="submission" date="2021-02" db="EMBL/GenBank/DDBJ databases">
        <authorList>
            <person name="Nowell W R."/>
        </authorList>
    </citation>
    <scope>NUCLEOTIDE SEQUENCE</scope>
</reference>
<dbReference type="EMBL" id="CAJOBC010092648">
    <property type="protein sequence ID" value="CAF4410856.1"/>
    <property type="molecule type" value="Genomic_DNA"/>
</dbReference>
<dbReference type="InterPro" id="IPR026082">
    <property type="entry name" value="ABCA"/>
</dbReference>
<keyword evidence="4" id="KW-1185">Reference proteome</keyword>
<dbReference type="AlphaFoldDB" id="A0A815WN12"/>
<feature type="domain" description="ABC transporter" evidence="1">
    <location>
        <begin position="86"/>
        <end position="196"/>
    </location>
</feature>
<dbReference type="SUPFAM" id="SSF52540">
    <property type="entry name" value="P-loop containing nucleoside triphosphate hydrolases"/>
    <property type="match status" value="1"/>
</dbReference>
<organism evidence="2 4">
    <name type="scientific">Didymodactylos carnosus</name>
    <dbReference type="NCBI Taxonomy" id="1234261"/>
    <lineage>
        <taxon>Eukaryota</taxon>
        <taxon>Metazoa</taxon>
        <taxon>Spiralia</taxon>
        <taxon>Gnathifera</taxon>
        <taxon>Rotifera</taxon>
        <taxon>Eurotatoria</taxon>
        <taxon>Bdelloidea</taxon>
        <taxon>Philodinida</taxon>
        <taxon>Philodinidae</taxon>
        <taxon>Didymodactylos</taxon>
    </lineage>
</organism>
<dbReference type="InterPro" id="IPR003439">
    <property type="entry name" value="ABC_transporter-like_ATP-bd"/>
</dbReference>
<dbReference type="GO" id="GO:0016887">
    <property type="term" value="F:ATP hydrolysis activity"/>
    <property type="evidence" value="ECO:0007669"/>
    <property type="project" value="InterPro"/>
</dbReference>
<dbReference type="InterPro" id="IPR027417">
    <property type="entry name" value="P-loop_NTPase"/>
</dbReference>
<dbReference type="Gene3D" id="3.40.50.300">
    <property type="entry name" value="P-loop containing nucleotide triphosphate hydrolases"/>
    <property type="match status" value="1"/>
</dbReference>
<dbReference type="GO" id="GO:0140359">
    <property type="term" value="F:ABC-type transporter activity"/>
    <property type="evidence" value="ECO:0007669"/>
    <property type="project" value="InterPro"/>
</dbReference>
<comment type="caution">
    <text evidence="2">The sequence shown here is derived from an EMBL/GenBank/DDBJ whole genome shotgun (WGS) entry which is preliminary data.</text>
</comment>
<dbReference type="GO" id="GO:0016020">
    <property type="term" value="C:membrane"/>
    <property type="evidence" value="ECO:0007669"/>
    <property type="project" value="InterPro"/>
</dbReference>
<evidence type="ECO:0000313" key="2">
    <source>
        <dbReference type="EMBL" id="CAF1549864.1"/>
    </source>
</evidence>
<dbReference type="Pfam" id="PF00005">
    <property type="entry name" value="ABC_tran"/>
    <property type="match status" value="1"/>
</dbReference>